<comment type="caution">
    <text evidence="3">The sequence shown here is derived from an EMBL/GenBank/DDBJ whole genome shotgun (WGS) entry which is preliminary data.</text>
</comment>
<feature type="signal peptide" evidence="1">
    <location>
        <begin position="1"/>
        <end position="20"/>
    </location>
</feature>
<dbReference type="AlphaFoldDB" id="A0ABD6LZJ6"/>
<accession>A0ABD6LZJ6</accession>
<dbReference type="PANTHER" id="PTHR33420">
    <property type="entry name" value="FIMBRIAL SUBUNIT ELFA-RELATED"/>
    <property type="match status" value="1"/>
</dbReference>
<dbReference type="InterPro" id="IPR008966">
    <property type="entry name" value="Adhesion_dom_sf"/>
</dbReference>
<dbReference type="Pfam" id="PF00419">
    <property type="entry name" value="Fimbrial"/>
    <property type="match status" value="1"/>
</dbReference>
<dbReference type="InterPro" id="IPR050263">
    <property type="entry name" value="Bact_Fimbrial_Adh_Pro"/>
</dbReference>
<evidence type="ECO:0000313" key="3">
    <source>
        <dbReference type="EMBL" id="NTZ49445.1"/>
    </source>
</evidence>
<feature type="domain" description="Fimbrial-type adhesion" evidence="2">
    <location>
        <begin position="29"/>
        <end position="180"/>
    </location>
</feature>
<evidence type="ECO:0000259" key="2">
    <source>
        <dbReference type="Pfam" id="PF00419"/>
    </source>
</evidence>
<name>A0ABD6LZJ6_9ENTR</name>
<evidence type="ECO:0000256" key="1">
    <source>
        <dbReference type="SAM" id="SignalP"/>
    </source>
</evidence>
<keyword evidence="1" id="KW-0732">Signal</keyword>
<dbReference type="Proteomes" id="UP000729009">
    <property type="component" value="Unassembled WGS sequence"/>
</dbReference>
<gene>
    <name evidence="3" type="ORF">FCH32_03875</name>
</gene>
<dbReference type="InterPro" id="IPR000259">
    <property type="entry name" value="Adhesion_dom_fimbrial"/>
</dbReference>
<sequence>MIFRTLITLSALLIGGTVQADTKLVGGDMHFHGTIRALACSIAPGGDKIEVDFGQIATQDLYLAGRGKPEKFSIQLRDCDPDVFRGISVTFGGTEDAELPDHLALDSHEQGGASGIGIGMSEEDGAAIRLDESTSVTDITKGSMTLNFLAWVEAQPTALKNQSLEYGPFSASGTWTLNYQ</sequence>
<feature type="chain" id="PRO_5044807792" evidence="1">
    <location>
        <begin position="21"/>
        <end position="180"/>
    </location>
</feature>
<reference evidence="3 4" key="1">
    <citation type="submission" date="2019-05" db="EMBL/GenBank/DDBJ databases">
        <title>Draft genomes of bacterial isolates retrieved from different Forrest soils.</title>
        <authorList>
            <person name="Soares-Castro P."/>
            <person name="Santos P.M."/>
        </authorList>
    </citation>
    <scope>NUCLEOTIDE SEQUENCE [LARGE SCALE GENOMIC DNA]</scope>
    <source>
        <strain evidence="3 4">UMG736</strain>
    </source>
</reference>
<dbReference type="EMBL" id="SUQN01000002">
    <property type="protein sequence ID" value="NTZ49445.1"/>
    <property type="molecule type" value="Genomic_DNA"/>
</dbReference>
<proteinExistence type="predicted"/>
<dbReference type="InterPro" id="IPR036937">
    <property type="entry name" value="Adhesion_dom_fimbrial_sf"/>
</dbReference>
<keyword evidence="4" id="KW-1185">Reference proteome</keyword>
<protein>
    <submittedName>
        <fullName evidence="3">Type 1 fimbrial protein</fullName>
    </submittedName>
</protein>
<dbReference type="SUPFAM" id="SSF49401">
    <property type="entry name" value="Bacterial adhesins"/>
    <property type="match status" value="1"/>
</dbReference>
<dbReference type="RefSeq" id="WP_117341999.1">
    <property type="nucleotide sequence ID" value="NZ_QVEK01000002.1"/>
</dbReference>
<organism evidence="3 4">
    <name type="scientific">Citrobacter gillenii</name>
    <dbReference type="NCBI Taxonomy" id="67828"/>
    <lineage>
        <taxon>Bacteria</taxon>
        <taxon>Pseudomonadati</taxon>
        <taxon>Pseudomonadota</taxon>
        <taxon>Gammaproteobacteria</taxon>
        <taxon>Enterobacterales</taxon>
        <taxon>Enterobacteriaceae</taxon>
        <taxon>Citrobacter</taxon>
        <taxon>Citrobacter freundii complex</taxon>
    </lineage>
</organism>
<evidence type="ECO:0000313" key="4">
    <source>
        <dbReference type="Proteomes" id="UP000729009"/>
    </source>
</evidence>
<dbReference type="Gene3D" id="2.60.40.1090">
    <property type="entry name" value="Fimbrial-type adhesion domain"/>
    <property type="match status" value="1"/>
</dbReference>
<dbReference type="PANTHER" id="PTHR33420:SF26">
    <property type="entry name" value="FIMBRIAL SUBUNIT"/>
    <property type="match status" value="1"/>
</dbReference>